<evidence type="ECO:0000313" key="4">
    <source>
        <dbReference type="Proteomes" id="UP000183758"/>
    </source>
</evidence>
<dbReference type="AlphaFoldDB" id="A0A1J5HPM5"/>
<sequence>MLTCLFEDNGKAFLRHVTVNAIVIKDNKILLGKRGTYNGKPIPEFGKWGLLGGYLGRDENLTQAIKREVMEESGWEVGDVLLFRINDNPKRPKEDKQNVDMIFIAKAVKQMKTSDEEVTKLGWFDLDKLPPKEEIAFDHGDSIELYKKFLKEKFILPVLG</sequence>
<dbReference type="InterPro" id="IPR020084">
    <property type="entry name" value="NUDIX_hydrolase_CS"/>
</dbReference>
<dbReference type="PANTHER" id="PTHR43736:SF1">
    <property type="entry name" value="DIHYDRONEOPTERIN TRIPHOSPHATE DIPHOSPHATASE"/>
    <property type="match status" value="1"/>
</dbReference>
<organism evidence="3 4">
    <name type="scientific">Candidatus Roizmanbacteria bacterium CG2_30_33_16</name>
    <dbReference type="NCBI Taxonomy" id="1805340"/>
    <lineage>
        <taxon>Bacteria</taxon>
        <taxon>Candidatus Roizmaniibacteriota</taxon>
    </lineage>
</organism>
<dbReference type="Proteomes" id="UP000183758">
    <property type="component" value="Unassembled WGS sequence"/>
</dbReference>
<evidence type="ECO:0000313" key="3">
    <source>
        <dbReference type="EMBL" id="OIP86387.1"/>
    </source>
</evidence>
<dbReference type="Gene3D" id="3.90.79.10">
    <property type="entry name" value="Nucleoside Triphosphate Pyrophosphohydrolase"/>
    <property type="match status" value="1"/>
</dbReference>
<keyword evidence="1" id="KW-0378">Hydrolase</keyword>
<accession>A0A1J5HPM5</accession>
<protein>
    <recommendedName>
        <fullName evidence="2">Nudix hydrolase domain-containing protein</fullName>
    </recommendedName>
</protein>
<name>A0A1J5HPM5_9BACT</name>
<dbReference type="PROSITE" id="PS00893">
    <property type="entry name" value="NUDIX_BOX"/>
    <property type="match status" value="1"/>
</dbReference>
<dbReference type="SUPFAM" id="SSF55811">
    <property type="entry name" value="Nudix"/>
    <property type="match status" value="1"/>
</dbReference>
<evidence type="ECO:0000259" key="2">
    <source>
        <dbReference type="PROSITE" id="PS51462"/>
    </source>
</evidence>
<dbReference type="InterPro" id="IPR000086">
    <property type="entry name" value="NUDIX_hydrolase_dom"/>
</dbReference>
<dbReference type="EMBL" id="MNZM01000016">
    <property type="protein sequence ID" value="OIP86387.1"/>
    <property type="molecule type" value="Genomic_DNA"/>
</dbReference>
<feature type="domain" description="Nudix hydrolase" evidence="2">
    <location>
        <begin position="14"/>
        <end position="147"/>
    </location>
</feature>
<gene>
    <name evidence="3" type="ORF">AUK04_00675</name>
</gene>
<dbReference type="Pfam" id="PF00293">
    <property type="entry name" value="NUDIX"/>
    <property type="match status" value="1"/>
</dbReference>
<dbReference type="GO" id="GO:0016787">
    <property type="term" value="F:hydrolase activity"/>
    <property type="evidence" value="ECO:0007669"/>
    <property type="project" value="UniProtKB-KW"/>
</dbReference>
<evidence type="ECO:0000256" key="1">
    <source>
        <dbReference type="ARBA" id="ARBA00022801"/>
    </source>
</evidence>
<dbReference type="InterPro" id="IPR015797">
    <property type="entry name" value="NUDIX_hydrolase-like_dom_sf"/>
</dbReference>
<dbReference type="PROSITE" id="PS51462">
    <property type="entry name" value="NUDIX"/>
    <property type="match status" value="1"/>
</dbReference>
<dbReference type="PANTHER" id="PTHR43736">
    <property type="entry name" value="ADP-RIBOSE PYROPHOSPHATASE"/>
    <property type="match status" value="1"/>
</dbReference>
<comment type="caution">
    <text evidence="3">The sequence shown here is derived from an EMBL/GenBank/DDBJ whole genome shotgun (WGS) entry which is preliminary data.</text>
</comment>
<reference evidence="3 4" key="1">
    <citation type="journal article" date="2016" name="Environ. Microbiol.">
        <title>Genomic resolution of a cold subsurface aquifer community provides metabolic insights for novel microbes adapted to high CO concentrations.</title>
        <authorList>
            <person name="Probst A.J."/>
            <person name="Castelle C.J."/>
            <person name="Singh A."/>
            <person name="Brown C.T."/>
            <person name="Anantharaman K."/>
            <person name="Sharon I."/>
            <person name="Hug L.A."/>
            <person name="Burstein D."/>
            <person name="Emerson J.B."/>
            <person name="Thomas B.C."/>
            <person name="Banfield J.F."/>
        </authorList>
    </citation>
    <scope>NUCLEOTIDE SEQUENCE [LARGE SCALE GENOMIC DNA]</scope>
    <source>
        <strain evidence="3">CG2_30_33_16</strain>
    </source>
</reference>
<proteinExistence type="predicted"/>